<keyword evidence="1" id="KW-0732">Signal</keyword>
<dbReference type="RefSeq" id="WP_377187265.1">
    <property type="nucleotide sequence ID" value="NZ_JBHUPD010000003.1"/>
</dbReference>
<evidence type="ECO:0000259" key="2">
    <source>
        <dbReference type="Pfam" id="PF19081"/>
    </source>
</evidence>
<sequence length="1765" mass="179479">MKKLLLVLILLISVAHLYGQCTLSVNLTATNNVICSGTPVTLIATPSAGTPGYTYAWSTGETTSSITVNKAGTYTVSVKDNSASCPSVSNSIIITDGATPPAPTVADVFSCPNSPATITASGSSGTYQWYDAPTGGNFLGSGATYTTATPITKQTTFYVETTVGGCPSARSALTVTPYAVSATDGTTCPGSSAVLTASGASSYIWYDAQGNQVGTGASFITPPLSATTTYQVVGIIGGCSTTPIAATANVLPTPPPPNAAGVATCAGSVATLHATANPGDVFDWFSTPTGGTSLISSPDYTTPPLTATTTYYVQITTTNGCISARTPVTVTVNPIPETPTAADVSTCSGSPAILTATVSAGTLKWYATPTTSTAMGSGSPYSTPVLNASTDFYVENVNGNCVSPRVKVHVTVNPTPTAPTAPGQVICSGSTAVLQALGPGGTYSWYDAATGGNFLGNGDTYTTLPLTANKTYYVETEIGNCTSPRTAVLVTVNATPTAPTAASATTCSGSAVTLSATGAGTSFEWYDAAAGGNLLANTSTLTVSPLITTTYYVQTIANGCVSPRTAVTVTVNPTPAAPTASGQTICAGTAATLTATGTGTIQWFSTATGSTASYTGASYTTPPLSATTTYYVQASNGSCASSRTPVTVTVISTANQFNYASSTYCKSGATDPSPTITISGGTFSATPAGLSINSATGQITLATSAAGGYTVTYTNGCVISTQKIYIVIVPDATFTYSATSFCQNGTNPAPIFTPVSTAGSFTSSPAGLVFISTKSGVINLKNSAANTYTVTNTIGAAGGCPTVFSSFIVKIDQGVTVNAGPNQTVASGTPVQLAGSVSGAVTTGTWSGGTGSFSNNTDLNAVYTPGPGETSAVLTLTSGNPGTSCGPQAKTVTITFATPPAAPVVPNATVCAGNAAVLKVSPPLAGSYDWFTTATGGTSIFTGSTFVTAPLNATITYYVQKTVGVLASSRTPVTVTVTPIPVAPTVAPVGIVCYGTKATLTATGPGGTYKWYNKAGSLLYTGAVYTTQFLTADTSYYVEDVSGTCVSPTRTRVDVVVSQLPSVTSAQTGVVCSGNALNYTITADSAGTTFTYSRAAVAGISNAAVSNKPATAITETLINTTGTTINVTYVIRPNLNGCSGKPFDYVVTVNPSPIVTSATTGQACSGTSVNYQIKFNTTNTPVSWSRAAVAGIGNAAVSNQISSQVQEALNNTSNAPVNVDYVFTYGNASCNANTFTYTVTVNPTVTISSSNVGNACSGSPQNYQITSNVSSATYSWSRAAVPGISNAPVTKVSNIIDETLINTTSKPIIEYYTITTVSNGCQTKPFLYTVIVFPQPPNPVANSNSPVCSGKTIKLLTPTIFTGGTYLWTGPNGYTSNLQNPTIPNATTANQGTYTLYILANSCSSIAATTDVLVDALPVANAGPDQTVCPTATNVQLAGNVSGGTTTGLWSTSGTGTFLPSEAALNGQYLPSAQDLAAGSVKLTLASASKDDCAIATDEMTISFKQSPAADAGADQTVCSQAGTITLNGKMLAPYSGTWTSSGTGTFQPSATQNGSGASPVYILSAADKKLAAIKFTLTSNTSDPCYLPSDDMTVKLTLPPTVDAGPNKFVLKDHTTTLTPTVSDAKVTYKWTPAVDLDNAAIKNPTVTGTIDRTYLLTVTDSLGCTASDSVTVKVAPKIVISNTFTPNGDGVNDYWDIPGLTAYAGVTVDVFDRNGQKVFHSIGYGTPWDGTYNGQPLPFGTYYYIVDTKIIKPVFAGFVTIIR</sequence>
<feature type="domain" description="Ig-like" evidence="2">
    <location>
        <begin position="336"/>
        <end position="414"/>
    </location>
</feature>
<accession>A0ABW5YEL9</accession>
<feature type="domain" description="Ig-like" evidence="2">
    <location>
        <begin position="254"/>
        <end position="334"/>
    </location>
</feature>
<dbReference type="InterPro" id="IPR026341">
    <property type="entry name" value="T9SS_type_B"/>
</dbReference>
<evidence type="ECO:0000259" key="3">
    <source>
        <dbReference type="Pfam" id="PF19406"/>
    </source>
</evidence>
<dbReference type="Pfam" id="PF13585">
    <property type="entry name" value="CHU_C"/>
    <property type="match status" value="1"/>
</dbReference>
<feature type="domain" description="Ig-like" evidence="2">
    <location>
        <begin position="496"/>
        <end position="573"/>
    </location>
</feature>
<feature type="signal peptide" evidence="1">
    <location>
        <begin position="1"/>
        <end position="19"/>
    </location>
</feature>
<dbReference type="Gene3D" id="2.60.40.10">
    <property type="entry name" value="Immunoglobulins"/>
    <property type="match status" value="2"/>
</dbReference>
<dbReference type="InterPro" id="IPR044023">
    <property type="entry name" value="Ig_7"/>
</dbReference>
<dbReference type="InterPro" id="IPR045828">
    <property type="entry name" value="PKD_Bacteroidetes"/>
</dbReference>
<protein>
    <submittedName>
        <fullName evidence="4">PKD-like domain-containing protein</fullName>
    </submittedName>
</protein>
<gene>
    <name evidence="4" type="ORF">ACFS5N_15085</name>
</gene>
<dbReference type="Pfam" id="PF19081">
    <property type="entry name" value="Ig_7"/>
    <property type="match status" value="9"/>
</dbReference>
<keyword evidence="5" id="KW-1185">Reference proteome</keyword>
<comment type="caution">
    <text evidence="4">The sequence shown here is derived from an EMBL/GenBank/DDBJ whole genome shotgun (WGS) entry which is preliminary data.</text>
</comment>
<organism evidence="4 5">
    <name type="scientific">Mucilaginibacter ximonensis</name>
    <dbReference type="NCBI Taxonomy" id="538021"/>
    <lineage>
        <taxon>Bacteria</taxon>
        <taxon>Pseudomonadati</taxon>
        <taxon>Bacteroidota</taxon>
        <taxon>Sphingobacteriia</taxon>
        <taxon>Sphingobacteriales</taxon>
        <taxon>Sphingobacteriaceae</taxon>
        <taxon>Mucilaginibacter</taxon>
    </lineage>
</organism>
<feature type="domain" description="Ig-like" evidence="2">
    <location>
        <begin position="180"/>
        <end position="252"/>
    </location>
</feature>
<evidence type="ECO:0000313" key="4">
    <source>
        <dbReference type="EMBL" id="MFD2873808.1"/>
    </source>
</evidence>
<feature type="domain" description="Ig-like" evidence="2">
    <location>
        <begin position="981"/>
        <end position="1057"/>
    </location>
</feature>
<feature type="domain" description="Ig-like" evidence="2">
    <location>
        <begin position="416"/>
        <end position="493"/>
    </location>
</feature>
<feature type="domain" description="PKD-like" evidence="3">
    <location>
        <begin position="1162"/>
        <end position="1244"/>
    </location>
</feature>
<feature type="domain" description="Ig-like" evidence="2">
    <location>
        <begin position="100"/>
        <end position="176"/>
    </location>
</feature>
<reference evidence="5" key="1">
    <citation type="journal article" date="2019" name="Int. J. Syst. Evol. Microbiol.">
        <title>The Global Catalogue of Microorganisms (GCM) 10K type strain sequencing project: providing services to taxonomists for standard genome sequencing and annotation.</title>
        <authorList>
            <consortium name="The Broad Institute Genomics Platform"/>
            <consortium name="The Broad Institute Genome Sequencing Center for Infectious Disease"/>
            <person name="Wu L."/>
            <person name="Ma J."/>
        </authorList>
    </citation>
    <scope>NUCLEOTIDE SEQUENCE [LARGE SCALE GENOMIC DNA]</scope>
    <source>
        <strain evidence="5">KCTC 22437</strain>
    </source>
</reference>
<evidence type="ECO:0000256" key="1">
    <source>
        <dbReference type="SAM" id="SignalP"/>
    </source>
</evidence>
<feature type="domain" description="PKD-like" evidence="3">
    <location>
        <begin position="1071"/>
        <end position="1153"/>
    </location>
</feature>
<feature type="domain" description="Ig-like" evidence="2">
    <location>
        <begin position="900"/>
        <end position="979"/>
    </location>
</feature>
<dbReference type="Pfam" id="PF19406">
    <property type="entry name" value="PKD_5"/>
    <property type="match status" value="3"/>
</dbReference>
<feature type="domain" description="Ig-like" evidence="2">
    <location>
        <begin position="575"/>
        <end position="650"/>
    </location>
</feature>
<dbReference type="EMBL" id="JBHUPD010000003">
    <property type="protein sequence ID" value="MFD2873808.1"/>
    <property type="molecule type" value="Genomic_DNA"/>
</dbReference>
<name>A0ABW5YEL9_9SPHI</name>
<feature type="domain" description="PKD-like" evidence="3">
    <location>
        <begin position="1255"/>
        <end position="1336"/>
    </location>
</feature>
<dbReference type="InterPro" id="IPR013783">
    <property type="entry name" value="Ig-like_fold"/>
</dbReference>
<feature type="chain" id="PRO_5045891056" evidence="1">
    <location>
        <begin position="20"/>
        <end position="1765"/>
    </location>
</feature>
<dbReference type="NCBIfam" id="TIGR04131">
    <property type="entry name" value="Bac_Flav_CTERM"/>
    <property type="match status" value="1"/>
</dbReference>
<proteinExistence type="predicted"/>
<dbReference type="Proteomes" id="UP001597557">
    <property type="component" value="Unassembled WGS sequence"/>
</dbReference>
<evidence type="ECO:0000313" key="5">
    <source>
        <dbReference type="Proteomes" id="UP001597557"/>
    </source>
</evidence>